<dbReference type="Pfam" id="PF02643">
    <property type="entry name" value="DUF192"/>
    <property type="match status" value="1"/>
</dbReference>
<evidence type="ECO:0000256" key="1">
    <source>
        <dbReference type="SAM" id="Phobius"/>
    </source>
</evidence>
<comment type="caution">
    <text evidence="2">The sequence shown here is derived from an EMBL/GenBank/DDBJ whole genome shotgun (WGS) entry which is preliminary data.</text>
</comment>
<evidence type="ECO:0000313" key="3">
    <source>
        <dbReference type="Proteomes" id="UP000034127"/>
    </source>
</evidence>
<dbReference type="Proteomes" id="UP000034127">
    <property type="component" value="Unassembled WGS sequence"/>
</dbReference>
<dbReference type="Gene3D" id="2.60.120.1140">
    <property type="entry name" value="Protein of unknown function DUF192"/>
    <property type="match status" value="1"/>
</dbReference>
<reference evidence="2 3" key="1">
    <citation type="journal article" date="2015" name="Nature">
        <title>rRNA introns, odd ribosomes, and small enigmatic genomes across a large radiation of phyla.</title>
        <authorList>
            <person name="Brown C.T."/>
            <person name="Hug L.A."/>
            <person name="Thomas B.C."/>
            <person name="Sharon I."/>
            <person name="Castelle C.J."/>
            <person name="Singh A."/>
            <person name="Wilkins M.J."/>
            <person name="Williams K.H."/>
            <person name="Banfield J.F."/>
        </authorList>
    </citation>
    <scope>NUCLEOTIDE SEQUENCE [LARGE SCALE GENOMIC DNA]</scope>
</reference>
<gene>
    <name evidence="2" type="ORF">UR63_C0010G0015</name>
</gene>
<evidence type="ECO:0008006" key="4">
    <source>
        <dbReference type="Google" id="ProtNLM"/>
    </source>
</evidence>
<keyword evidence="1" id="KW-1133">Transmembrane helix</keyword>
<sequence length="188" mass="21584">MVGAAGLELAASASQTLRSSHLSYAPKEKLNIKYQRSKIKQFSQYSTIIEVIINVLKLIMKKIILFLVIFILVAYLLVSRSSCQNKLAKIYSIDNKNYCLLTASNQKQWKRGLMFYKKSVNIDGMIFIFPNKDYRSFWNENTYLDLDVYWMDGDKILGKSFLPSINKSKTVITVDSPGEADRVVEIIF</sequence>
<dbReference type="InterPro" id="IPR038695">
    <property type="entry name" value="Saro_0823-like_sf"/>
</dbReference>
<keyword evidence="1" id="KW-0812">Transmembrane</keyword>
<proteinExistence type="predicted"/>
<dbReference type="PANTHER" id="PTHR37953">
    <property type="entry name" value="UPF0127 PROTEIN MJ1496"/>
    <property type="match status" value="1"/>
</dbReference>
<feature type="transmembrane region" description="Helical" evidence="1">
    <location>
        <begin position="59"/>
        <end position="78"/>
    </location>
</feature>
<evidence type="ECO:0000313" key="2">
    <source>
        <dbReference type="EMBL" id="KKP67694.1"/>
    </source>
</evidence>
<dbReference type="PANTHER" id="PTHR37953:SF1">
    <property type="entry name" value="UPF0127 PROTEIN MJ1496"/>
    <property type="match status" value="1"/>
</dbReference>
<accession>A0A0G0BE54</accession>
<organism evidence="2 3">
    <name type="scientific">Candidatus Roizmanbacteria bacterium GW2011_GWC2_35_12</name>
    <dbReference type="NCBI Taxonomy" id="1618485"/>
    <lineage>
        <taxon>Bacteria</taxon>
        <taxon>Candidatus Roizmaniibacteriota</taxon>
    </lineage>
</organism>
<dbReference type="InterPro" id="IPR003795">
    <property type="entry name" value="DUF192"/>
</dbReference>
<keyword evidence="1" id="KW-0472">Membrane</keyword>
<dbReference type="EMBL" id="LBPX01000010">
    <property type="protein sequence ID" value="KKP67694.1"/>
    <property type="molecule type" value="Genomic_DNA"/>
</dbReference>
<name>A0A0G0BE54_9BACT</name>
<dbReference type="AlphaFoldDB" id="A0A0G0BE54"/>
<protein>
    <recommendedName>
        <fullName evidence="4">DUF192 domain-containing protein</fullName>
    </recommendedName>
</protein>